<evidence type="ECO:0000256" key="1">
    <source>
        <dbReference type="SAM" id="Phobius"/>
    </source>
</evidence>
<evidence type="ECO:0000313" key="3">
    <source>
        <dbReference type="Proteomes" id="UP001597158"/>
    </source>
</evidence>
<organism evidence="2 3">
    <name type="scientific">Thauera mechernichensis</name>
    <dbReference type="NCBI Taxonomy" id="82788"/>
    <lineage>
        <taxon>Bacteria</taxon>
        <taxon>Pseudomonadati</taxon>
        <taxon>Pseudomonadota</taxon>
        <taxon>Betaproteobacteria</taxon>
        <taxon>Rhodocyclales</taxon>
        <taxon>Zoogloeaceae</taxon>
        <taxon>Thauera</taxon>
    </lineage>
</organism>
<reference evidence="3" key="1">
    <citation type="journal article" date="2019" name="Int. J. Syst. Evol. Microbiol.">
        <title>The Global Catalogue of Microorganisms (GCM) 10K type strain sequencing project: providing services to taxonomists for standard genome sequencing and annotation.</title>
        <authorList>
            <consortium name="The Broad Institute Genomics Platform"/>
            <consortium name="The Broad Institute Genome Sequencing Center for Infectious Disease"/>
            <person name="Wu L."/>
            <person name="Ma J."/>
        </authorList>
    </citation>
    <scope>NUCLEOTIDE SEQUENCE [LARGE SCALE GENOMIC DNA]</scope>
    <source>
        <strain evidence="3">CCUG 48884</strain>
    </source>
</reference>
<dbReference type="Pfam" id="PF11067">
    <property type="entry name" value="DUF2868"/>
    <property type="match status" value="1"/>
</dbReference>
<comment type="caution">
    <text evidence="2">The sequence shown here is derived from an EMBL/GenBank/DDBJ whole genome shotgun (WGS) entry which is preliminary data.</text>
</comment>
<gene>
    <name evidence="2" type="ORF">ACFQ4M_00995</name>
</gene>
<sequence>MSASEASSHRLGRLEVHWLAELVRRHETRHGPLDDDEANAQARKAGPDFGARVLQRAALLGARMGWCDAVVRWHGRARMLLALALLLALLAGFAAAAGVLGDGGRPINVVRAVGGLLGVHVLSLLLWLFGLGLQGRMGGGPGRGGLLGRAWLRLVGVLDRSQAAADLPAALGSLLARGRLAAWGIGAVSHALWLAALLGAALGVLVLLATRRYGFVWETTILPAHTFISLSAALGALPAAIGFPVPDAALVAASGDAPMLEEAGRRAWAGWLLGAVVVYGVLPRLALALLCAGLWQRGLGRIGLDVSLPGYARLRPLLMPDSLRIGVSDPEPARMPRPQRHAAAASAADDVIAVALELGEDLDWPPQRSGMPWQDGGRIDSREQRRTLLERLAARPPARLLVAVDARQTPDRGSLGLVADLADRSAAIKVWARTAGRPAARLPQWRDGLARLGLDGALVEDEAAALAWLEQAGGEG</sequence>
<keyword evidence="3" id="KW-1185">Reference proteome</keyword>
<keyword evidence="1" id="KW-1133">Transmembrane helix</keyword>
<evidence type="ECO:0000313" key="2">
    <source>
        <dbReference type="EMBL" id="MFD1262137.1"/>
    </source>
</evidence>
<accession>A0ABW3W954</accession>
<proteinExistence type="predicted"/>
<keyword evidence="1" id="KW-0812">Transmembrane</keyword>
<feature type="transmembrane region" description="Helical" evidence="1">
    <location>
        <begin position="80"/>
        <end position="100"/>
    </location>
</feature>
<feature type="transmembrane region" description="Helical" evidence="1">
    <location>
        <begin position="221"/>
        <end position="241"/>
    </location>
</feature>
<feature type="transmembrane region" description="Helical" evidence="1">
    <location>
        <begin position="112"/>
        <end position="133"/>
    </location>
</feature>
<keyword evidence="1" id="KW-0472">Membrane</keyword>
<dbReference type="Proteomes" id="UP001597158">
    <property type="component" value="Unassembled WGS sequence"/>
</dbReference>
<dbReference type="EMBL" id="JBHTMC010000002">
    <property type="protein sequence ID" value="MFD1262137.1"/>
    <property type="molecule type" value="Genomic_DNA"/>
</dbReference>
<name>A0ABW3W954_9RHOO</name>
<protein>
    <submittedName>
        <fullName evidence="2">DUF2868 domain-containing protein</fullName>
    </submittedName>
</protein>
<dbReference type="RefSeq" id="WP_277831788.1">
    <property type="nucleotide sequence ID" value="NZ_JARQZE010000003.1"/>
</dbReference>
<dbReference type="InterPro" id="IPR021296">
    <property type="entry name" value="DUF2868"/>
</dbReference>
<feature type="transmembrane region" description="Helical" evidence="1">
    <location>
        <begin position="191"/>
        <end position="209"/>
    </location>
</feature>
<feature type="transmembrane region" description="Helical" evidence="1">
    <location>
        <begin position="268"/>
        <end position="295"/>
    </location>
</feature>